<accession>R7YLW9</accession>
<dbReference type="SMART" id="SM00822">
    <property type="entry name" value="PKS_KR"/>
    <property type="match status" value="1"/>
</dbReference>
<sequence length="270" mass="28500">MPYNLNGRNVLITGGSRGLGAVVAQKFAAEGCNIAINFASRAEPANELATQLKTKYNVMTVVIQGDAGSMKDCERMVETTINTFGGIDVVIGNAGWTKFSTFGDLTALTEEDWDKCWAVNVKGQLALLRAALPTFNANIDGGVFIITSSIAGVAQSGSSMAYSVTKAAQLHLMKCLARTQGAKVRVNAVLPGLLLTEWGSKYSDEAIKAMEEKAALKKVTDLDDCADAYVLIAKNGSMTGQQITVGESKHLLFGNGVSLTRLDAGLIIGA</sequence>
<dbReference type="SUPFAM" id="SSF51735">
    <property type="entry name" value="NAD(P)-binding Rossmann-fold domains"/>
    <property type="match status" value="1"/>
</dbReference>
<dbReference type="HOGENOM" id="CLU_010194_1_3_1"/>
<dbReference type="PANTHER" id="PTHR43618">
    <property type="entry name" value="7-ALPHA-HYDROXYSTEROID DEHYDROGENASE"/>
    <property type="match status" value="1"/>
</dbReference>
<gene>
    <name evidence="5" type="ORF">W97_02135</name>
</gene>
<dbReference type="GO" id="GO:0016491">
    <property type="term" value="F:oxidoreductase activity"/>
    <property type="evidence" value="ECO:0007669"/>
    <property type="project" value="UniProtKB-KW"/>
</dbReference>
<reference evidence="6" key="1">
    <citation type="submission" date="2012-06" db="EMBL/GenBank/DDBJ databases">
        <title>The genome sequence of Coniosporium apollinis CBS 100218.</title>
        <authorList>
            <consortium name="The Broad Institute Genome Sequencing Platform"/>
            <person name="Cuomo C."/>
            <person name="Gorbushina A."/>
            <person name="Noack S."/>
            <person name="Walker B."/>
            <person name="Young S.K."/>
            <person name="Zeng Q."/>
            <person name="Gargeya S."/>
            <person name="Fitzgerald M."/>
            <person name="Haas B."/>
            <person name="Abouelleil A."/>
            <person name="Alvarado L."/>
            <person name="Arachchi H.M."/>
            <person name="Berlin A.M."/>
            <person name="Chapman S.B."/>
            <person name="Goldberg J."/>
            <person name="Griggs A."/>
            <person name="Gujja S."/>
            <person name="Hansen M."/>
            <person name="Howarth C."/>
            <person name="Imamovic A."/>
            <person name="Larimer J."/>
            <person name="McCowan C."/>
            <person name="Montmayeur A."/>
            <person name="Murphy C."/>
            <person name="Neiman D."/>
            <person name="Pearson M."/>
            <person name="Priest M."/>
            <person name="Roberts A."/>
            <person name="Saif S."/>
            <person name="Shea T."/>
            <person name="Sisk P."/>
            <person name="Sykes S."/>
            <person name="Wortman J."/>
            <person name="Nusbaum C."/>
            <person name="Birren B."/>
        </authorList>
    </citation>
    <scope>NUCLEOTIDE SEQUENCE [LARGE SCALE GENOMIC DNA]</scope>
    <source>
        <strain evidence="6">CBS 100218</strain>
    </source>
</reference>
<dbReference type="InterPro" id="IPR036291">
    <property type="entry name" value="NAD(P)-bd_dom_sf"/>
</dbReference>
<protein>
    <recommendedName>
        <fullName evidence="4">Ketoreductase domain-containing protein</fullName>
    </recommendedName>
</protein>
<dbReference type="EMBL" id="JH767560">
    <property type="protein sequence ID" value="EON62910.1"/>
    <property type="molecule type" value="Genomic_DNA"/>
</dbReference>
<dbReference type="InterPro" id="IPR002347">
    <property type="entry name" value="SDR_fam"/>
</dbReference>
<evidence type="ECO:0000259" key="4">
    <source>
        <dbReference type="SMART" id="SM00822"/>
    </source>
</evidence>
<dbReference type="CDD" id="cd05233">
    <property type="entry name" value="SDR_c"/>
    <property type="match status" value="1"/>
</dbReference>
<dbReference type="Gene3D" id="3.40.50.720">
    <property type="entry name" value="NAD(P)-binding Rossmann-like Domain"/>
    <property type="match status" value="1"/>
</dbReference>
<evidence type="ECO:0000256" key="1">
    <source>
        <dbReference type="ARBA" id="ARBA00006484"/>
    </source>
</evidence>
<evidence type="ECO:0000256" key="2">
    <source>
        <dbReference type="ARBA" id="ARBA00022857"/>
    </source>
</evidence>
<proteinExistence type="inferred from homology"/>
<evidence type="ECO:0000256" key="3">
    <source>
        <dbReference type="ARBA" id="ARBA00023002"/>
    </source>
</evidence>
<evidence type="ECO:0000313" key="5">
    <source>
        <dbReference type="EMBL" id="EON62910.1"/>
    </source>
</evidence>
<dbReference type="InterPro" id="IPR052178">
    <property type="entry name" value="Sec_Metab_Biosynth_SDR"/>
</dbReference>
<dbReference type="OMA" id="WGQRFPP"/>
<keyword evidence="6" id="KW-1185">Reference proteome</keyword>
<dbReference type="Pfam" id="PF13561">
    <property type="entry name" value="adh_short_C2"/>
    <property type="match status" value="1"/>
</dbReference>
<feature type="domain" description="Ketoreductase" evidence="4">
    <location>
        <begin position="8"/>
        <end position="194"/>
    </location>
</feature>
<dbReference type="PANTHER" id="PTHR43618:SF2">
    <property type="entry name" value="CHAIN DEHYDROGENASE, PUTATIVE (AFU_ORTHOLOGUE AFUA_6G06930)-RELATED"/>
    <property type="match status" value="1"/>
</dbReference>
<keyword evidence="2" id="KW-0521">NADP</keyword>
<evidence type="ECO:0000313" key="6">
    <source>
        <dbReference type="Proteomes" id="UP000016924"/>
    </source>
</evidence>
<dbReference type="PRINTS" id="PR00081">
    <property type="entry name" value="GDHRDH"/>
</dbReference>
<dbReference type="AlphaFoldDB" id="R7YLW9"/>
<dbReference type="GeneID" id="19899446"/>
<dbReference type="Proteomes" id="UP000016924">
    <property type="component" value="Unassembled WGS sequence"/>
</dbReference>
<organism evidence="5 6">
    <name type="scientific">Coniosporium apollinis (strain CBS 100218)</name>
    <name type="common">Rock-inhabiting black yeast</name>
    <dbReference type="NCBI Taxonomy" id="1168221"/>
    <lineage>
        <taxon>Eukaryota</taxon>
        <taxon>Fungi</taxon>
        <taxon>Dikarya</taxon>
        <taxon>Ascomycota</taxon>
        <taxon>Pezizomycotina</taxon>
        <taxon>Dothideomycetes</taxon>
        <taxon>Dothideomycetes incertae sedis</taxon>
        <taxon>Coniosporium</taxon>
    </lineage>
</organism>
<keyword evidence="3" id="KW-0560">Oxidoreductase</keyword>
<dbReference type="OrthoDB" id="37659at2759"/>
<dbReference type="eggNOG" id="KOG0725">
    <property type="taxonomic scope" value="Eukaryota"/>
</dbReference>
<comment type="similarity">
    <text evidence="1">Belongs to the short-chain dehydrogenases/reductases (SDR) family.</text>
</comment>
<dbReference type="InterPro" id="IPR057326">
    <property type="entry name" value="KR_dom"/>
</dbReference>
<name>R7YLW9_CONA1</name>
<dbReference type="RefSeq" id="XP_007778227.1">
    <property type="nucleotide sequence ID" value="XM_007780037.1"/>
</dbReference>
<dbReference type="STRING" id="1168221.R7YLW9"/>